<evidence type="ECO:0000256" key="7">
    <source>
        <dbReference type="ARBA" id="ARBA00023033"/>
    </source>
</evidence>
<keyword evidence="4 8" id="KW-0479">Metal-binding</keyword>
<evidence type="ECO:0000313" key="12">
    <source>
        <dbReference type="Proteomes" id="UP001285441"/>
    </source>
</evidence>
<keyword evidence="12" id="KW-1185">Reference proteome</keyword>
<dbReference type="Proteomes" id="UP001285441">
    <property type="component" value="Unassembled WGS sequence"/>
</dbReference>
<reference evidence="11" key="1">
    <citation type="journal article" date="2023" name="Mol. Phylogenet. Evol.">
        <title>Genome-scale phylogeny and comparative genomics of the fungal order Sordariales.</title>
        <authorList>
            <person name="Hensen N."/>
            <person name="Bonometti L."/>
            <person name="Westerberg I."/>
            <person name="Brannstrom I.O."/>
            <person name="Guillou S."/>
            <person name="Cros-Aarteil S."/>
            <person name="Calhoun S."/>
            <person name="Haridas S."/>
            <person name="Kuo A."/>
            <person name="Mondo S."/>
            <person name="Pangilinan J."/>
            <person name="Riley R."/>
            <person name="LaButti K."/>
            <person name="Andreopoulos B."/>
            <person name="Lipzen A."/>
            <person name="Chen C."/>
            <person name="Yan M."/>
            <person name="Daum C."/>
            <person name="Ng V."/>
            <person name="Clum A."/>
            <person name="Steindorff A."/>
            <person name="Ohm R.A."/>
            <person name="Martin F."/>
            <person name="Silar P."/>
            <person name="Natvig D.O."/>
            <person name="Lalanne C."/>
            <person name="Gautier V."/>
            <person name="Ament-Velasquez S.L."/>
            <person name="Kruys A."/>
            <person name="Hutchinson M.I."/>
            <person name="Powell A.J."/>
            <person name="Barry K."/>
            <person name="Miller A.N."/>
            <person name="Grigoriev I.V."/>
            <person name="Debuchy R."/>
            <person name="Gladieux P."/>
            <person name="Hiltunen Thoren M."/>
            <person name="Johannesson H."/>
        </authorList>
    </citation>
    <scope>NUCLEOTIDE SEQUENCE</scope>
    <source>
        <strain evidence="11">CBS 232.78</strain>
    </source>
</reference>
<dbReference type="EMBL" id="JAULSW010000002">
    <property type="protein sequence ID" value="KAK3391156.1"/>
    <property type="molecule type" value="Genomic_DNA"/>
</dbReference>
<dbReference type="InterPro" id="IPR017972">
    <property type="entry name" value="Cyt_P450_CS"/>
</dbReference>
<sequence length="565" mass="62742">MDTISRNLLTVLTWPTVAGAVVAYYVTVAFYRLFLHPLARFPGPKLAAISRWYEGYYDVIKGGKYTPKIAELHKEYGPIVRISPHELHIMDPAFFDKIYRMDRRWDKHAWTYDAFGAKSSTVFGLDHRAHKARRCAIAPFFSKTKVATRGQDLIRRNVDKLSARVLGLAETGTTFNLGAAISAFARDVANEFILGKAYSELGLDDFGLGLSVASQGAGVFWRTTKFIPWFGPLIRAIPVSWVMKTADEGTKSFLRYLQQSEQDVKDTLAAVMSPSADESDAVRNTLIHDIIQSNHLPPADKTFPRIREEIATVTGAGFETTANALRLIIFHVFTDKNVLSRLRTEIASAAAATAPSPRGIGQIPLSLTTLERLPYLTAVLTEGMRLSPGIGTRAGRVTDKDLFYGDQWRIPAHTPIGMTTLLMHTDEKLYPDPMRFDPGRWVVVDDSDSASTEEAARRLKTPGADKPPFYAPFSRGTRMCLGMHLAWAEMYLLVATLVQRFDFTVEGATAEDFEFEVDNFGIGTKAGCNLFATATVDDIATTNTYSRVYRIRLDSVEAPLAASVE</sequence>
<evidence type="ECO:0000256" key="8">
    <source>
        <dbReference type="PIRSR" id="PIRSR602403-1"/>
    </source>
</evidence>
<comment type="similarity">
    <text evidence="2 9">Belongs to the cytochrome P450 family.</text>
</comment>
<comment type="cofactor">
    <cofactor evidence="1 8">
        <name>heme</name>
        <dbReference type="ChEBI" id="CHEBI:30413"/>
    </cofactor>
</comment>
<dbReference type="Pfam" id="PF00067">
    <property type="entry name" value="p450"/>
    <property type="match status" value="1"/>
</dbReference>
<dbReference type="PRINTS" id="PR00465">
    <property type="entry name" value="EP450IV"/>
</dbReference>
<dbReference type="InterPro" id="IPR002403">
    <property type="entry name" value="Cyt_P450_E_grp-IV"/>
</dbReference>
<keyword evidence="10" id="KW-0472">Membrane</keyword>
<dbReference type="GO" id="GO:0020037">
    <property type="term" value="F:heme binding"/>
    <property type="evidence" value="ECO:0007669"/>
    <property type="project" value="InterPro"/>
</dbReference>
<evidence type="ECO:0000256" key="5">
    <source>
        <dbReference type="ARBA" id="ARBA00023002"/>
    </source>
</evidence>
<keyword evidence="10" id="KW-0812">Transmembrane</keyword>
<dbReference type="SUPFAM" id="SSF48264">
    <property type="entry name" value="Cytochrome P450"/>
    <property type="match status" value="1"/>
</dbReference>
<organism evidence="11 12">
    <name type="scientific">Podospora didyma</name>
    <dbReference type="NCBI Taxonomy" id="330526"/>
    <lineage>
        <taxon>Eukaryota</taxon>
        <taxon>Fungi</taxon>
        <taxon>Dikarya</taxon>
        <taxon>Ascomycota</taxon>
        <taxon>Pezizomycotina</taxon>
        <taxon>Sordariomycetes</taxon>
        <taxon>Sordariomycetidae</taxon>
        <taxon>Sordariales</taxon>
        <taxon>Podosporaceae</taxon>
        <taxon>Podospora</taxon>
    </lineage>
</organism>
<dbReference type="Gene3D" id="1.10.630.10">
    <property type="entry name" value="Cytochrome P450"/>
    <property type="match status" value="1"/>
</dbReference>
<proteinExistence type="inferred from homology"/>
<keyword evidence="3 8" id="KW-0349">Heme</keyword>
<protein>
    <submittedName>
        <fullName evidence="11">Cytochrome P450</fullName>
    </submittedName>
</protein>
<evidence type="ECO:0000256" key="1">
    <source>
        <dbReference type="ARBA" id="ARBA00001971"/>
    </source>
</evidence>
<dbReference type="PRINTS" id="PR00385">
    <property type="entry name" value="P450"/>
</dbReference>
<keyword evidence="6 8" id="KW-0408">Iron</keyword>
<dbReference type="AlphaFoldDB" id="A0AAE0P0N9"/>
<reference evidence="11" key="2">
    <citation type="submission" date="2023-06" db="EMBL/GenBank/DDBJ databases">
        <authorList>
            <consortium name="Lawrence Berkeley National Laboratory"/>
            <person name="Haridas S."/>
            <person name="Hensen N."/>
            <person name="Bonometti L."/>
            <person name="Westerberg I."/>
            <person name="Brannstrom I.O."/>
            <person name="Guillou S."/>
            <person name="Cros-Aarteil S."/>
            <person name="Calhoun S."/>
            <person name="Kuo A."/>
            <person name="Mondo S."/>
            <person name="Pangilinan J."/>
            <person name="Riley R."/>
            <person name="LaButti K."/>
            <person name="Andreopoulos B."/>
            <person name="Lipzen A."/>
            <person name="Chen C."/>
            <person name="Yanf M."/>
            <person name="Daum C."/>
            <person name="Ng V."/>
            <person name="Clum A."/>
            <person name="Steindorff A."/>
            <person name="Ohm R."/>
            <person name="Martin F."/>
            <person name="Silar P."/>
            <person name="Natvig D."/>
            <person name="Lalanne C."/>
            <person name="Gautier V."/>
            <person name="Ament-velasquez S.L."/>
            <person name="Kruys A."/>
            <person name="Hutchinson M.I."/>
            <person name="Powell A.J."/>
            <person name="Barry K."/>
            <person name="Miller A.N."/>
            <person name="Grigoriev I.V."/>
            <person name="Debuchy R."/>
            <person name="Gladieux P."/>
            <person name="Thoren M.H."/>
            <person name="Johannesson H."/>
        </authorList>
    </citation>
    <scope>NUCLEOTIDE SEQUENCE</scope>
    <source>
        <strain evidence="11">CBS 232.78</strain>
    </source>
</reference>
<accession>A0AAE0P0N9</accession>
<dbReference type="CDD" id="cd11062">
    <property type="entry name" value="CYP58-like"/>
    <property type="match status" value="1"/>
</dbReference>
<evidence type="ECO:0000256" key="4">
    <source>
        <dbReference type="ARBA" id="ARBA00022723"/>
    </source>
</evidence>
<dbReference type="InterPro" id="IPR036396">
    <property type="entry name" value="Cyt_P450_sf"/>
</dbReference>
<evidence type="ECO:0000256" key="10">
    <source>
        <dbReference type="SAM" id="Phobius"/>
    </source>
</evidence>
<evidence type="ECO:0000256" key="2">
    <source>
        <dbReference type="ARBA" id="ARBA00010617"/>
    </source>
</evidence>
<feature type="transmembrane region" description="Helical" evidence="10">
    <location>
        <begin position="12"/>
        <end position="35"/>
    </location>
</feature>
<keyword evidence="10" id="KW-1133">Transmembrane helix</keyword>
<dbReference type="GO" id="GO:0004497">
    <property type="term" value="F:monooxygenase activity"/>
    <property type="evidence" value="ECO:0007669"/>
    <property type="project" value="UniProtKB-KW"/>
</dbReference>
<evidence type="ECO:0000256" key="9">
    <source>
        <dbReference type="RuleBase" id="RU000461"/>
    </source>
</evidence>
<dbReference type="GO" id="GO:0005506">
    <property type="term" value="F:iron ion binding"/>
    <property type="evidence" value="ECO:0007669"/>
    <property type="project" value="InterPro"/>
</dbReference>
<dbReference type="InterPro" id="IPR050121">
    <property type="entry name" value="Cytochrome_P450_monoxygenase"/>
</dbReference>
<dbReference type="InterPro" id="IPR001128">
    <property type="entry name" value="Cyt_P450"/>
</dbReference>
<keyword evidence="5 9" id="KW-0560">Oxidoreductase</keyword>
<comment type="caution">
    <text evidence="11">The sequence shown here is derived from an EMBL/GenBank/DDBJ whole genome shotgun (WGS) entry which is preliminary data.</text>
</comment>
<evidence type="ECO:0000313" key="11">
    <source>
        <dbReference type="EMBL" id="KAK3391156.1"/>
    </source>
</evidence>
<name>A0AAE0P0N9_9PEZI</name>
<evidence type="ECO:0000256" key="6">
    <source>
        <dbReference type="ARBA" id="ARBA00023004"/>
    </source>
</evidence>
<evidence type="ECO:0000256" key="3">
    <source>
        <dbReference type="ARBA" id="ARBA00022617"/>
    </source>
</evidence>
<dbReference type="PANTHER" id="PTHR24305:SF157">
    <property type="entry name" value="N-ACETYLTRYPTOPHAN 6-HYDROXYLASE IVOC-RELATED"/>
    <property type="match status" value="1"/>
</dbReference>
<dbReference type="PROSITE" id="PS00086">
    <property type="entry name" value="CYTOCHROME_P450"/>
    <property type="match status" value="1"/>
</dbReference>
<dbReference type="PANTHER" id="PTHR24305">
    <property type="entry name" value="CYTOCHROME P450"/>
    <property type="match status" value="1"/>
</dbReference>
<keyword evidence="7 9" id="KW-0503">Monooxygenase</keyword>
<dbReference type="GO" id="GO:0016705">
    <property type="term" value="F:oxidoreductase activity, acting on paired donors, with incorporation or reduction of molecular oxygen"/>
    <property type="evidence" value="ECO:0007669"/>
    <property type="project" value="InterPro"/>
</dbReference>
<feature type="binding site" description="axial binding residue" evidence="8">
    <location>
        <position position="480"/>
    </location>
    <ligand>
        <name>heme</name>
        <dbReference type="ChEBI" id="CHEBI:30413"/>
    </ligand>
    <ligandPart>
        <name>Fe</name>
        <dbReference type="ChEBI" id="CHEBI:18248"/>
    </ligandPart>
</feature>
<gene>
    <name evidence="11" type="ORF">B0H63DRAFT_539799</name>
</gene>